<evidence type="ECO:0000256" key="9">
    <source>
        <dbReference type="SAM" id="MobiDB-lite"/>
    </source>
</evidence>
<evidence type="ECO:0000259" key="10">
    <source>
        <dbReference type="PROSITE" id="PS50067"/>
    </source>
</evidence>
<feature type="compositionally biased region" description="Basic and acidic residues" evidence="9">
    <location>
        <begin position="995"/>
        <end position="1009"/>
    </location>
</feature>
<keyword evidence="5 8" id="KW-0175">Coiled coil</keyword>
<keyword evidence="2" id="KW-0493">Microtubule</keyword>
<dbReference type="InterPro" id="IPR001752">
    <property type="entry name" value="Kinesin_motor_dom"/>
</dbReference>
<feature type="binding site" evidence="7">
    <location>
        <begin position="565"/>
        <end position="572"/>
    </location>
    <ligand>
        <name>ATP</name>
        <dbReference type="ChEBI" id="CHEBI:30616"/>
    </ligand>
</feature>
<feature type="compositionally biased region" description="Polar residues" evidence="9">
    <location>
        <begin position="1015"/>
        <end position="1028"/>
    </location>
</feature>
<evidence type="ECO:0000256" key="6">
    <source>
        <dbReference type="ARBA" id="ARBA00023175"/>
    </source>
</evidence>
<keyword evidence="6 7" id="KW-0505">Motor protein</keyword>
<dbReference type="GO" id="GO:0008017">
    <property type="term" value="F:microtubule binding"/>
    <property type="evidence" value="ECO:0007669"/>
    <property type="project" value="InterPro"/>
</dbReference>
<feature type="compositionally biased region" description="Polar residues" evidence="9">
    <location>
        <begin position="840"/>
        <end position="850"/>
    </location>
</feature>
<evidence type="ECO:0000256" key="3">
    <source>
        <dbReference type="ARBA" id="ARBA00022741"/>
    </source>
</evidence>
<evidence type="ECO:0000256" key="2">
    <source>
        <dbReference type="ARBA" id="ARBA00022701"/>
    </source>
</evidence>
<dbReference type="AlphaFoldDB" id="A0A811SFA7"/>
<evidence type="ECO:0000256" key="7">
    <source>
        <dbReference type="PROSITE-ProRule" id="PRU00283"/>
    </source>
</evidence>
<sequence length="1063" mass="118654">MSAASDLPSFAASDLDKGPMSAVIVCLLALRDRFGSTVGEGLHCSLEGKSRMRSMEFPIRENGHCTQNSEFGEKVKESIPKVSRSPASSEPSSSPLSRPELSSISRHAGHNFHEVFHLRQGIYSDMPISKILEMMKSTNLDNAPTQSLLSFVNGVLDEIIENKNGEIPYQNNLIRAREEKYKSRIRVLEALASGTGGQIQINSSAANGKINVEDHVLRMKIDKSRTEERGLVDKDMSSLMTEKEDVTRLTKDKEDMARLLKDKEDIIRLMKEKEEMVMLIKEKDEMEKEDTNNTIMKLKSELEAVKSSYKENHNQLESTKEEVLKLQKDKENSDNIISKLRQELSLARESHKTHIQELESSALQASKCFEHRIKEVDLMLEDSRKKRRDLEEVLASRMDTWKQKEIMVNQFLGLQIQNIQDLRLSSVSIRHEIQNCQKRWSEELNGLGQSLNILINDSENYRAALEENRKLYNEIHELKGNIRVYCRIRPFLPGEDQKSTIIEYVGDNGDLVIANPTRQGKEGSKSFKFNKVLGPTASQDEVFKDIEPLIRSVLDGYDVCIFAYGQTGSGKTYTMTGPENATGNERGVNYRALNDLFHISHNRGDIIMYEINVQMIEIYNEQIRDLLGSYEIMNASQPNGLVVPDATLHPVNSTSDVIELMRIGLANRAAGSTVLNERSSRSHSVVTIHIRVVDLKTGATIRGALHLIDLAGSERVDRSAVTGNRLKEAQHINKSLSALGDVIFSLSQKNAHVPYRNSKLTQVLQSSLGGHAKTLMFVQINPDVSSYSETLSTLKFAERVSGVELGASKANKEGKDIRECMEQLSVLKHKIAKKDEEINRLQQLKTQTPRVRTAKRADSPLKHSSSSPGISNLGSKIHHKTTASSGKAMSIGSRAGSDNFSDISDRHSESGSMQSVDDILFHRGIMGLPKLSIGAMGQNSAGPELVCFGYADSEERLSDISDSCLSMGTETDVSVSSIVELTRFQEQENISSTQKEQESAPKTPNDRLSKVATRVQKTTAPKPAQTSLWPKLRDPPALRSPRRITATQTIPAPRTSSTSKRWT</sequence>
<protein>
    <recommendedName>
        <fullName evidence="10">Kinesin motor domain-containing protein</fullName>
    </recommendedName>
</protein>
<dbReference type="GO" id="GO:0003777">
    <property type="term" value="F:microtubule motor activity"/>
    <property type="evidence" value="ECO:0007669"/>
    <property type="project" value="InterPro"/>
</dbReference>
<dbReference type="InterPro" id="IPR027417">
    <property type="entry name" value="P-loop_NTPase"/>
</dbReference>
<gene>
    <name evidence="11" type="ORF">NCGR_LOCUS63346</name>
</gene>
<dbReference type="GO" id="GO:0005524">
    <property type="term" value="F:ATP binding"/>
    <property type="evidence" value="ECO:0007669"/>
    <property type="project" value="UniProtKB-UniRule"/>
</dbReference>
<dbReference type="InterPro" id="IPR027640">
    <property type="entry name" value="Kinesin-like_fam"/>
</dbReference>
<keyword evidence="4 7" id="KW-0067">ATP-binding</keyword>
<feature type="compositionally biased region" description="Low complexity" evidence="9">
    <location>
        <begin position="864"/>
        <end position="875"/>
    </location>
</feature>
<comment type="similarity">
    <text evidence="1">Belongs to the TRAFAC class myosin-kinesin ATPase superfamily. Kinesin family. KIN-14 subfamily.</text>
</comment>
<dbReference type="PANTHER" id="PTHR47972">
    <property type="entry name" value="KINESIN-LIKE PROTEIN KLP-3"/>
    <property type="match status" value="1"/>
</dbReference>
<dbReference type="Gene3D" id="3.40.850.10">
    <property type="entry name" value="Kinesin motor domain"/>
    <property type="match status" value="1"/>
</dbReference>
<proteinExistence type="inferred from homology"/>
<feature type="compositionally biased region" description="Low complexity" evidence="9">
    <location>
        <begin position="83"/>
        <end position="102"/>
    </location>
</feature>
<organism evidence="11 12">
    <name type="scientific">Miscanthus lutarioriparius</name>
    <dbReference type="NCBI Taxonomy" id="422564"/>
    <lineage>
        <taxon>Eukaryota</taxon>
        <taxon>Viridiplantae</taxon>
        <taxon>Streptophyta</taxon>
        <taxon>Embryophyta</taxon>
        <taxon>Tracheophyta</taxon>
        <taxon>Spermatophyta</taxon>
        <taxon>Magnoliopsida</taxon>
        <taxon>Liliopsida</taxon>
        <taxon>Poales</taxon>
        <taxon>Poaceae</taxon>
        <taxon>PACMAD clade</taxon>
        <taxon>Panicoideae</taxon>
        <taxon>Andropogonodae</taxon>
        <taxon>Andropogoneae</taxon>
        <taxon>Saccharinae</taxon>
        <taxon>Miscanthus</taxon>
    </lineage>
</organism>
<feature type="region of interest" description="Disordered" evidence="9">
    <location>
        <begin position="986"/>
        <end position="1063"/>
    </location>
</feature>
<dbReference type="InterPro" id="IPR036961">
    <property type="entry name" value="Kinesin_motor_dom_sf"/>
</dbReference>
<evidence type="ECO:0000256" key="4">
    <source>
        <dbReference type="ARBA" id="ARBA00022840"/>
    </source>
</evidence>
<dbReference type="SMART" id="SM00129">
    <property type="entry name" value="KISc"/>
    <property type="match status" value="1"/>
</dbReference>
<feature type="compositionally biased region" description="Polar residues" evidence="9">
    <location>
        <begin position="1045"/>
        <end position="1063"/>
    </location>
</feature>
<dbReference type="GO" id="GO:0005874">
    <property type="term" value="C:microtubule"/>
    <property type="evidence" value="ECO:0007669"/>
    <property type="project" value="UniProtKB-KW"/>
</dbReference>
<name>A0A811SFA7_9POAL</name>
<dbReference type="OrthoDB" id="3176171at2759"/>
<reference evidence="11" key="1">
    <citation type="submission" date="2020-10" db="EMBL/GenBank/DDBJ databases">
        <authorList>
            <person name="Han B."/>
            <person name="Lu T."/>
            <person name="Zhao Q."/>
            <person name="Huang X."/>
            <person name="Zhao Y."/>
        </authorList>
    </citation>
    <scope>NUCLEOTIDE SEQUENCE</scope>
</reference>
<evidence type="ECO:0000256" key="5">
    <source>
        <dbReference type="ARBA" id="ARBA00023054"/>
    </source>
</evidence>
<dbReference type="SUPFAM" id="SSF52540">
    <property type="entry name" value="P-loop containing nucleoside triphosphate hydrolases"/>
    <property type="match status" value="1"/>
</dbReference>
<keyword evidence="12" id="KW-1185">Reference proteome</keyword>
<feature type="coiled-coil region" evidence="8">
    <location>
        <begin position="256"/>
        <end position="343"/>
    </location>
</feature>
<dbReference type="GO" id="GO:0007018">
    <property type="term" value="P:microtubule-based movement"/>
    <property type="evidence" value="ECO:0007669"/>
    <property type="project" value="InterPro"/>
</dbReference>
<dbReference type="PRINTS" id="PR00380">
    <property type="entry name" value="KINESINHEAVY"/>
</dbReference>
<feature type="region of interest" description="Disordered" evidence="9">
    <location>
        <begin position="61"/>
        <end position="102"/>
    </location>
</feature>
<feature type="region of interest" description="Disordered" evidence="9">
    <location>
        <begin position="838"/>
        <end position="911"/>
    </location>
</feature>
<keyword evidence="3 7" id="KW-0547">Nucleotide-binding</keyword>
<dbReference type="FunFam" id="3.40.850.10:FF:000044">
    <property type="entry name" value="p-loop containing nucleoside triphosphate hydrolases superfamily protein"/>
    <property type="match status" value="1"/>
</dbReference>
<dbReference type="Proteomes" id="UP000604825">
    <property type="component" value="Unassembled WGS sequence"/>
</dbReference>
<accession>A0A811SFA7</accession>
<dbReference type="EMBL" id="CAJGYO010000019">
    <property type="protein sequence ID" value="CAD6339248.1"/>
    <property type="molecule type" value="Genomic_DNA"/>
</dbReference>
<evidence type="ECO:0000256" key="8">
    <source>
        <dbReference type="SAM" id="Coils"/>
    </source>
</evidence>
<evidence type="ECO:0000256" key="1">
    <source>
        <dbReference type="ARBA" id="ARBA00010899"/>
    </source>
</evidence>
<dbReference type="Pfam" id="PF00225">
    <property type="entry name" value="Kinesin"/>
    <property type="match status" value="1"/>
</dbReference>
<comment type="caution">
    <text evidence="11">The sequence shown here is derived from an EMBL/GenBank/DDBJ whole genome shotgun (WGS) entry which is preliminary data.</text>
</comment>
<dbReference type="PANTHER" id="PTHR47972:SF49">
    <property type="entry name" value="KINESIN-LIKE PROTEIN KIN-14M"/>
    <property type="match status" value="1"/>
</dbReference>
<evidence type="ECO:0000313" key="11">
    <source>
        <dbReference type="EMBL" id="CAD6339248.1"/>
    </source>
</evidence>
<evidence type="ECO:0000313" key="12">
    <source>
        <dbReference type="Proteomes" id="UP000604825"/>
    </source>
</evidence>
<feature type="domain" description="Kinesin motor" evidence="10">
    <location>
        <begin position="481"/>
        <end position="803"/>
    </location>
</feature>
<dbReference type="PROSITE" id="PS50067">
    <property type="entry name" value="KINESIN_MOTOR_2"/>
    <property type="match status" value="1"/>
</dbReference>